<accession>A0A139XB93</accession>
<dbReference type="AlphaFoldDB" id="A0A139XB93"/>
<evidence type="ECO:0000313" key="2">
    <source>
        <dbReference type="Proteomes" id="UP000076925"/>
    </source>
</evidence>
<reference evidence="1 2" key="1">
    <citation type="journal article" date="2013" name="Genome Biol. Evol.">
        <title>Genomes of Stigonematalean cyanobacteria (subsection V) and the evolution of oxygenic photosynthesis from prokaryotes to plastids.</title>
        <authorList>
            <person name="Dagan T."/>
            <person name="Roettger M."/>
            <person name="Stucken K."/>
            <person name="Landan G."/>
            <person name="Koch R."/>
            <person name="Major P."/>
            <person name="Gould S.B."/>
            <person name="Goremykin V.V."/>
            <person name="Rippka R."/>
            <person name="Tandeau de Marsac N."/>
            <person name="Gugger M."/>
            <person name="Lockhart P.J."/>
            <person name="Allen J.F."/>
            <person name="Brune I."/>
            <person name="Maus I."/>
            <person name="Puhler A."/>
            <person name="Martin W.F."/>
        </authorList>
    </citation>
    <scope>NUCLEOTIDE SEQUENCE [LARGE SCALE GENOMIC DNA]</scope>
    <source>
        <strain evidence="1 2">PCC 7110</strain>
    </source>
</reference>
<sequence>MTKIKIFELTLAGSELFQDCETFLDQLSDRELYDVQGGVITGLQSIPGVGSIPDIAFNGGVTSAITLPELLGLLGLGLGARAPIQ</sequence>
<dbReference type="OrthoDB" id="427149at2"/>
<comment type="caution">
    <text evidence="1">The sequence shown here is derived from an EMBL/GenBank/DDBJ whole genome shotgun (WGS) entry which is preliminary data.</text>
</comment>
<proteinExistence type="predicted"/>
<dbReference type="RefSeq" id="WP_017746394.1">
    <property type="nucleotide sequence ID" value="NZ_KQ976354.1"/>
</dbReference>
<evidence type="ECO:0000313" key="1">
    <source>
        <dbReference type="EMBL" id="KYC41978.1"/>
    </source>
</evidence>
<protein>
    <submittedName>
        <fullName evidence="1">Uncharacterized protein</fullName>
    </submittedName>
</protein>
<dbReference type="Proteomes" id="UP000076925">
    <property type="component" value="Unassembled WGS sequence"/>
</dbReference>
<name>A0A139XB93_9CYAN</name>
<gene>
    <name evidence="1" type="ORF">WA1_18350</name>
</gene>
<organism evidence="1 2">
    <name type="scientific">Scytonema hofmannii PCC 7110</name>
    <dbReference type="NCBI Taxonomy" id="128403"/>
    <lineage>
        <taxon>Bacteria</taxon>
        <taxon>Bacillati</taxon>
        <taxon>Cyanobacteriota</taxon>
        <taxon>Cyanophyceae</taxon>
        <taxon>Nostocales</taxon>
        <taxon>Scytonemataceae</taxon>
        <taxon>Scytonema</taxon>
    </lineage>
</organism>
<dbReference type="EMBL" id="ANNX02000020">
    <property type="protein sequence ID" value="KYC41978.1"/>
    <property type="molecule type" value="Genomic_DNA"/>
</dbReference>
<keyword evidence="2" id="KW-1185">Reference proteome</keyword>